<dbReference type="Proteomes" id="UP001066276">
    <property type="component" value="Chromosome 1_2"/>
</dbReference>
<dbReference type="EMBL" id="JANPWB010000002">
    <property type="protein sequence ID" value="KAJ1205799.1"/>
    <property type="molecule type" value="Genomic_DNA"/>
</dbReference>
<sequence length="165" mass="17821">MAADCDKETAAMPMSTWELGRHICISLTDLARRLLQLRPGTPPGESGEAYWAKASGSIQETFWVDALPAPNSLGAETGSRGSSRQPQTKSKEIKSLGGLLHIRVTPGPHCRLHICSKPEGEKPGGEQHRCATGTGPTIMIGLRRDLRSLTLAPREDPEHLQHAGE</sequence>
<comment type="caution">
    <text evidence="2">The sequence shown here is derived from an EMBL/GenBank/DDBJ whole genome shotgun (WGS) entry which is preliminary data.</text>
</comment>
<reference evidence="2" key="1">
    <citation type="journal article" date="2022" name="bioRxiv">
        <title>Sequencing and chromosome-scale assembly of the giantPleurodeles waltlgenome.</title>
        <authorList>
            <person name="Brown T."/>
            <person name="Elewa A."/>
            <person name="Iarovenko S."/>
            <person name="Subramanian E."/>
            <person name="Araus A.J."/>
            <person name="Petzold A."/>
            <person name="Susuki M."/>
            <person name="Suzuki K.-i.T."/>
            <person name="Hayashi T."/>
            <person name="Toyoda A."/>
            <person name="Oliveira C."/>
            <person name="Osipova E."/>
            <person name="Leigh N.D."/>
            <person name="Simon A."/>
            <person name="Yun M.H."/>
        </authorList>
    </citation>
    <scope>NUCLEOTIDE SEQUENCE</scope>
    <source>
        <strain evidence="2">20211129_DDA</strain>
        <tissue evidence="2">Liver</tissue>
    </source>
</reference>
<protein>
    <submittedName>
        <fullName evidence="2">Uncharacterized protein</fullName>
    </submittedName>
</protein>
<organism evidence="2 3">
    <name type="scientific">Pleurodeles waltl</name>
    <name type="common">Iberian ribbed newt</name>
    <dbReference type="NCBI Taxonomy" id="8319"/>
    <lineage>
        <taxon>Eukaryota</taxon>
        <taxon>Metazoa</taxon>
        <taxon>Chordata</taxon>
        <taxon>Craniata</taxon>
        <taxon>Vertebrata</taxon>
        <taxon>Euteleostomi</taxon>
        <taxon>Amphibia</taxon>
        <taxon>Batrachia</taxon>
        <taxon>Caudata</taxon>
        <taxon>Salamandroidea</taxon>
        <taxon>Salamandridae</taxon>
        <taxon>Pleurodelinae</taxon>
        <taxon>Pleurodeles</taxon>
    </lineage>
</organism>
<feature type="compositionally biased region" description="Polar residues" evidence="1">
    <location>
        <begin position="79"/>
        <end position="88"/>
    </location>
</feature>
<evidence type="ECO:0000313" key="2">
    <source>
        <dbReference type="EMBL" id="KAJ1205799.1"/>
    </source>
</evidence>
<keyword evidence="3" id="KW-1185">Reference proteome</keyword>
<proteinExistence type="predicted"/>
<accession>A0AAV7VYD1</accession>
<evidence type="ECO:0000313" key="3">
    <source>
        <dbReference type="Proteomes" id="UP001066276"/>
    </source>
</evidence>
<gene>
    <name evidence="2" type="ORF">NDU88_001225</name>
</gene>
<feature type="region of interest" description="Disordered" evidence="1">
    <location>
        <begin position="69"/>
        <end position="91"/>
    </location>
</feature>
<evidence type="ECO:0000256" key="1">
    <source>
        <dbReference type="SAM" id="MobiDB-lite"/>
    </source>
</evidence>
<name>A0AAV7VYD1_PLEWA</name>
<dbReference type="AlphaFoldDB" id="A0AAV7VYD1"/>